<dbReference type="HOGENOM" id="CLU_005045_1_0_5"/>
<dbReference type="EMBL" id="CP000661">
    <property type="protein sequence ID" value="ABP70672.1"/>
    <property type="molecule type" value="Genomic_DNA"/>
</dbReference>
<dbReference type="Pfam" id="PF00128">
    <property type="entry name" value="Alpha-amylase"/>
    <property type="match status" value="1"/>
</dbReference>
<dbReference type="GO" id="GO:0030980">
    <property type="term" value="P:alpha-glucan catabolic process"/>
    <property type="evidence" value="ECO:0007669"/>
    <property type="project" value="TreeGrafter"/>
</dbReference>
<dbReference type="KEGG" id="rsq:Rsph17025_1779"/>
<dbReference type="SUPFAM" id="SSF51445">
    <property type="entry name" value="(Trans)glycosidases"/>
    <property type="match status" value="1"/>
</dbReference>
<dbReference type="SMART" id="SM00642">
    <property type="entry name" value="Aamy"/>
    <property type="match status" value="1"/>
</dbReference>
<dbReference type="Gene3D" id="1.10.10.470">
    <property type="entry name" value="Maltooligosyl trehalose synthase, domain 4"/>
    <property type="match status" value="1"/>
</dbReference>
<dbReference type="InterPro" id="IPR012767">
    <property type="entry name" value="Trehalose_TreY"/>
</dbReference>
<dbReference type="NCBIfam" id="TIGR02401">
    <property type="entry name" value="trehalose_TreY"/>
    <property type="match status" value="1"/>
</dbReference>
<protein>
    <submittedName>
        <fullName evidence="2">Malto-oligosyltrehalose synthase</fullName>
        <ecNumber evidence="2">5.4.99.15</ecNumber>
    </submittedName>
</protein>
<dbReference type="InterPro" id="IPR006047">
    <property type="entry name" value="GH13_cat_dom"/>
</dbReference>
<dbReference type="CAZy" id="GH13">
    <property type="family name" value="Glycoside Hydrolase Family 13"/>
</dbReference>
<proteinExistence type="predicted"/>
<sequence>MSVRATYRIQFTSDFRFADAARLAPYLSRLGISHLYASPILAAREGSTHGYDGVHYSLISPELGGEDEFRAMAATFREHGMGVIVDFVPNHMGVGGADNVFWLSVLEWGQQSPVAGWFDIDWESPTPGLAGKVLMPFLGDQYGEVLARGELELRYDADRGAFAVWAHDTHKLPICPQTYAMILRAAPGYEELAADFEAAGEAGPADPVWADLRRRLRETDPTPALAAFRGTPGDLESWAALDRLAEAQNWRAAKFSMDSDAINYRRFFTMSDLAGVRVEKAEVFAGVHRLILRLMEEGVVEGIRIDHIDGLVDPKGYCLRLRGSLDRPFPLYVEKILAPDEILPESWQADGTTGYEFANLAVGLLADPAGCEALTQVHADFTGQTAAPEDLVHQAKLEIMAQPMAAELESLSDRLLALVADDPRRRDFGRAAVRSGLSQVVAALDVYRTYADRDGLSPPDRARIEGAVERARARAPEVDPGIYDFIADVMTLELAGEQPDKRDEILALVLRLQQFTGPVMAKGLEDRALYRYARFIALNEVGSEPGHFGVSLETFHRANRDRLEREPGAMLTTSTHDTKRGEDARMRIAAISGHVEEWARKVEEWHGLLASEDAPVDRNEEYFFYQLLLGVWPMDWAGPPPAEDLAALRERVEAGMLKSIREAAVNSRWVFGNEEYEAAFCAFIGRALGAPDSAFLRSFLEFHARIRPEAEDNILAQTVLKLTVPGMPDIYQGAELWEQSLVDPDNRRPVDFALRERLLAELVDKPPAEAPSEGGAVKLALTARLLRLRAEAPTLLARGSYEPLEMPEGICAFLREAEGRRMLVACRLNRAQGADAKAVLPAGRWRDLVSGETLSGELNLGRLPVAVLVDGAE</sequence>
<reference evidence="2" key="1">
    <citation type="submission" date="2007-04" db="EMBL/GenBank/DDBJ databases">
        <title>Complete sequence of chromosome of Rhodobacter sphaeroides ATCC 17025.</title>
        <authorList>
            <consortium name="US DOE Joint Genome Institute"/>
            <person name="Copeland A."/>
            <person name="Lucas S."/>
            <person name="Lapidus A."/>
            <person name="Barry K."/>
            <person name="Detter J.C."/>
            <person name="Glavina del Rio T."/>
            <person name="Hammon N."/>
            <person name="Israni S."/>
            <person name="Dalin E."/>
            <person name="Tice H."/>
            <person name="Pitluck S."/>
            <person name="Chertkov O."/>
            <person name="Brettin T."/>
            <person name="Bruce D."/>
            <person name="Han C."/>
            <person name="Schmutz J."/>
            <person name="Larimer F."/>
            <person name="Land M."/>
            <person name="Hauser L."/>
            <person name="Kyrpides N."/>
            <person name="Kim E."/>
            <person name="Richardson P."/>
            <person name="Mackenzie C."/>
            <person name="Choudhary M."/>
            <person name="Donohue T.J."/>
            <person name="Kaplan S."/>
        </authorList>
    </citation>
    <scope>NUCLEOTIDE SEQUENCE [LARGE SCALE GENOMIC DNA]</scope>
    <source>
        <strain evidence="2">ATCC 17025</strain>
    </source>
</reference>
<dbReference type="PANTHER" id="PTHR10357:SF216">
    <property type="entry name" value="MALTOOLIGOSYL TREHALOSE SYNTHASE-RELATED"/>
    <property type="match status" value="1"/>
</dbReference>
<gene>
    <name evidence="2" type="ordered locus">Rsph17025_1779</name>
</gene>
<dbReference type="NCBIfam" id="NF011085">
    <property type="entry name" value="PRK14511.1-2"/>
    <property type="match status" value="1"/>
</dbReference>
<dbReference type="InterPro" id="IPR013797">
    <property type="entry name" value="Maltooligo_trehalose_synth_4"/>
</dbReference>
<organism evidence="2">
    <name type="scientific">Cereibacter sphaeroides (strain ATCC 17025 / ATH 2.4.3)</name>
    <name type="common">Rhodobacter sphaeroides</name>
    <dbReference type="NCBI Taxonomy" id="349102"/>
    <lineage>
        <taxon>Bacteria</taxon>
        <taxon>Pseudomonadati</taxon>
        <taxon>Pseudomonadota</taxon>
        <taxon>Alphaproteobacteria</taxon>
        <taxon>Rhodobacterales</taxon>
        <taxon>Paracoccaceae</taxon>
        <taxon>Cereibacter</taxon>
    </lineage>
</organism>
<dbReference type="EC" id="5.4.99.15" evidence="2"/>
<dbReference type="PANTHER" id="PTHR10357">
    <property type="entry name" value="ALPHA-AMYLASE FAMILY MEMBER"/>
    <property type="match status" value="1"/>
</dbReference>
<dbReference type="Gene3D" id="3.30.1590.10">
    <property type="entry name" value="Maltooligosyl trehalose synthase, domain 2"/>
    <property type="match status" value="1"/>
</dbReference>
<dbReference type="GO" id="GO:0047470">
    <property type="term" value="F:(1,4)-alpha-D-glucan 1-alpha-D-glucosylmutase activity"/>
    <property type="evidence" value="ECO:0007669"/>
    <property type="project" value="UniProtKB-EC"/>
</dbReference>
<dbReference type="STRING" id="349102.Rsph17025_1779"/>
<dbReference type="GO" id="GO:0005992">
    <property type="term" value="P:trehalose biosynthetic process"/>
    <property type="evidence" value="ECO:0007669"/>
    <property type="project" value="TreeGrafter"/>
</dbReference>
<dbReference type="eggNOG" id="COG3280">
    <property type="taxonomic scope" value="Bacteria"/>
</dbReference>
<dbReference type="Gene3D" id="3.20.20.80">
    <property type="entry name" value="Glycosidases"/>
    <property type="match status" value="2"/>
</dbReference>
<evidence type="ECO:0000313" key="2">
    <source>
        <dbReference type="EMBL" id="ABP70672.1"/>
    </source>
</evidence>
<keyword evidence="2" id="KW-0413">Isomerase</keyword>
<feature type="domain" description="Glycosyl hydrolase family 13 catalytic" evidence="1">
    <location>
        <begin position="16"/>
        <end position="474"/>
    </location>
</feature>
<dbReference type="AlphaFoldDB" id="A4WTF8"/>
<dbReference type="BioCyc" id="RSPH349102:G1G8M-1835-MONOMER"/>
<evidence type="ECO:0000259" key="1">
    <source>
        <dbReference type="SMART" id="SM00642"/>
    </source>
</evidence>
<dbReference type="InterPro" id="IPR017853">
    <property type="entry name" value="GH"/>
</dbReference>
<name>A4WTF8_CERS5</name>
<dbReference type="CDD" id="cd11336">
    <property type="entry name" value="AmyAc_MTSase"/>
    <property type="match status" value="1"/>
</dbReference>
<accession>A4WTF8</accession>